<dbReference type="GO" id="GO:0003887">
    <property type="term" value="F:DNA-directed DNA polymerase activity"/>
    <property type="evidence" value="ECO:0007669"/>
    <property type="project" value="UniProtKB-KW"/>
</dbReference>
<reference evidence="14 15" key="1">
    <citation type="submission" date="2014-07" db="EMBL/GenBank/DDBJ databases">
        <authorList>
            <person name="Urmite Genomes Urmite Genomes"/>
        </authorList>
    </citation>
    <scope>NUCLEOTIDE SEQUENCE [LARGE SCALE GENOMIC DNA]</scope>
    <source>
        <strain evidence="14 15">20_BN</strain>
    </source>
</reference>
<keyword evidence="5" id="KW-0479">Metal-binding</keyword>
<evidence type="ECO:0000256" key="5">
    <source>
        <dbReference type="ARBA" id="ARBA00022723"/>
    </source>
</evidence>
<evidence type="ECO:0000259" key="13">
    <source>
        <dbReference type="SMART" id="SM00382"/>
    </source>
</evidence>
<dbReference type="InterPro" id="IPR045085">
    <property type="entry name" value="HLD_clamp_pol_III_gamma_tau"/>
</dbReference>
<evidence type="ECO:0000256" key="11">
    <source>
        <dbReference type="RuleBase" id="RU364063"/>
    </source>
</evidence>
<dbReference type="Pfam" id="PF22608">
    <property type="entry name" value="DNAX_ATPase_lid"/>
    <property type="match status" value="1"/>
</dbReference>
<feature type="domain" description="AAA+ ATPase" evidence="13">
    <location>
        <begin position="37"/>
        <end position="179"/>
    </location>
</feature>
<dbReference type="PRINTS" id="PR00300">
    <property type="entry name" value="CLPPROTEASEA"/>
</dbReference>
<keyword evidence="3 11" id="KW-0548">Nucleotidyltransferase</keyword>
<comment type="function">
    <text evidence="11">DNA polymerase III is a complex, multichain enzyme responsible for most of the replicative synthesis in bacteria. This DNA polymerase also exhibits 3' to 5' exonuclease activity.</text>
</comment>
<dbReference type="STRING" id="1499686.BN1079_01215"/>
<evidence type="ECO:0000256" key="3">
    <source>
        <dbReference type="ARBA" id="ARBA00022695"/>
    </source>
</evidence>
<evidence type="ECO:0000313" key="14">
    <source>
        <dbReference type="EMBL" id="CDZ93910.1"/>
    </source>
</evidence>
<dbReference type="Proteomes" id="UP000053902">
    <property type="component" value="Unassembled WGS sequence"/>
</dbReference>
<dbReference type="FunFam" id="3.40.50.300:FF:000014">
    <property type="entry name" value="DNA polymerase III subunit gamma/tau"/>
    <property type="match status" value="1"/>
</dbReference>
<feature type="compositionally biased region" description="Low complexity" evidence="12">
    <location>
        <begin position="475"/>
        <end position="484"/>
    </location>
</feature>
<dbReference type="OrthoDB" id="9810148at2"/>
<dbReference type="Gene3D" id="1.20.272.10">
    <property type="match status" value="1"/>
</dbReference>
<accession>A0A078LRM6</accession>
<evidence type="ECO:0000256" key="7">
    <source>
        <dbReference type="ARBA" id="ARBA00022833"/>
    </source>
</evidence>
<dbReference type="GO" id="GO:0005524">
    <property type="term" value="F:ATP binding"/>
    <property type="evidence" value="ECO:0007669"/>
    <property type="project" value="UniProtKB-KW"/>
</dbReference>
<dbReference type="Pfam" id="PF13177">
    <property type="entry name" value="DNA_pol3_delta2"/>
    <property type="match status" value="1"/>
</dbReference>
<evidence type="ECO:0000256" key="10">
    <source>
        <dbReference type="ARBA" id="ARBA00049244"/>
    </source>
</evidence>
<dbReference type="Gene3D" id="3.30.300.150">
    <property type="entry name" value="DNA polymerase III, tau subunit, domain V"/>
    <property type="match status" value="1"/>
</dbReference>
<evidence type="ECO:0000313" key="15">
    <source>
        <dbReference type="Proteomes" id="UP000053902"/>
    </source>
</evidence>
<dbReference type="GO" id="GO:0046872">
    <property type="term" value="F:metal ion binding"/>
    <property type="evidence" value="ECO:0007669"/>
    <property type="project" value="UniProtKB-KW"/>
</dbReference>
<feature type="region of interest" description="Disordered" evidence="12">
    <location>
        <begin position="433"/>
        <end position="484"/>
    </location>
</feature>
<keyword evidence="8 11" id="KW-0067">ATP-binding</keyword>
<dbReference type="SUPFAM" id="SSF48019">
    <property type="entry name" value="post-AAA+ oligomerization domain-like"/>
    <property type="match status" value="1"/>
</dbReference>
<dbReference type="PANTHER" id="PTHR11669:SF0">
    <property type="entry name" value="PROTEIN STICHEL-LIKE 2"/>
    <property type="match status" value="1"/>
</dbReference>
<comment type="subunit">
    <text evidence="11">DNA polymerase III contains a core (composed of alpha, epsilon and theta chains) that associates with a tau subunit. This core dimerizes to form the POLIII' complex. PolIII' associates with the gamma complex (composed of gamma, delta, delta', psi and chi chains) and with the beta chain to form the complete DNA polymerase III complex.</text>
</comment>
<dbReference type="SMART" id="SM00382">
    <property type="entry name" value="AAA"/>
    <property type="match status" value="1"/>
</dbReference>
<keyword evidence="9 11" id="KW-0239">DNA-directed DNA polymerase</keyword>
<dbReference type="InterPro" id="IPR022754">
    <property type="entry name" value="DNA_pol_III_gamma-3"/>
</dbReference>
<dbReference type="InterPro" id="IPR008921">
    <property type="entry name" value="DNA_pol3_clamp-load_cplx_C"/>
</dbReference>
<dbReference type="EC" id="2.7.7.7" evidence="11"/>
<feature type="region of interest" description="Disordered" evidence="12">
    <location>
        <begin position="362"/>
        <end position="384"/>
    </location>
</feature>
<dbReference type="InterPro" id="IPR050238">
    <property type="entry name" value="DNA_Rep/Repair_Clamp_Loader"/>
</dbReference>
<dbReference type="CDD" id="cd00009">
    <property type="entry name" value="AAA"/>
    <property type="match status" value="1"/>
</dbReference>
<evidence type="ECO:0000256" key="2">
    <source>
        <dbReference type="ARBA" id="ARBA00022679"/>
    </source>
</evidence>
<dbReference type="PANTHER" id="PTHR11669">
    <property type="entry name" value="REPLICATION FACTOR C / DNA POLYMERASE III GAMMA-TAU SUBUNIT"/>
    <property type="match status" value="1"/>
</dbReference>
<dbReference type="NCBIfam" id="NF005942">
    <property type="entry name" value="PRK07994.1"/>
    <property type="match status" value="1"/>
</dbReference>
<evidence type="ECO:0000256" key="6">
    <source>
        <dbReference type="ARBA" id="ARBA00022741"/>
    </source>
</evidence>
<dbReference type="eggNOG" id="COG2812">
    <property type="taxonomic scope" value="Bacteria"/>
</dbReference>
<dbReference type="GO" id="GO:0006261">
    <property type="term" value="P:DNA-templated DNA replication"/>
    <property type="evidence" value="ECO:0007669"/>
    <property type="project" value="TreeGrafter"/>
</dbReference>
<comment type="catalytic activity">
    <reaction evidence="10 11">
        <text>DNA(n) + a 2'-deoxyribonucleoside 5'-triphosphate = DNA(n+1) + diphosphate</text>
        <dbReference type="Rhea" id="RHEA:22508"/>
        <dbReference type="Rhea" id="RHEA-COMP:17339"/>
        <dbReference type="Rhea" id="RHEA-COMP:17340"/>
        <dbReference type="ChEBI" id="CHEBI:33019"/>
        <dbReference type="ChEBI" id="CHEBI:61560"/>
        <dbReference type="ChEBI" id="CHEBI:173112"/>
        <dbReference type="EC" id="2.7.7.7"/>
    </reaction>
</comment>
<dbReference type="SUPFAM" id="SSF52540">
    <property type="entry name" value="P-loop containing nucleoside triphosphate hydrolases"/>
    <property type="match status" value="1"/>
</dbReference>
<dbReference type="InterPro" id="IPR027417">
    <property type="entry name" value="P-loop_NTPase"/>
</dbReference>
<dbReference type="RefSeq" id="WP_037023001.1">
    <property type="nucleotide sequence ID" value="NZ_CCSF01000001.1"/>
</dbReference>
<keyword evidence="15" id="KW-1185">Reference proteome</keyword>
<dbReference type="FunFam" id="1.10.8.60:FF:000013">
    <property type="entry name" value="DNA polymerase III subunit gamma/tau"/>
    <property type="match status" value="1"/>
</dbReference>
<name>A0A078LRM6_9PSED</name>
<feature type="compositionally biased region" description="Low complexity" evidence="12">
    <location>
        <begin position="433"/>
        <end position="442"/>
    </location>
</feature>
<sequence>MSYQVLARKWRPRSFGEMVGQTHVLKALINALDSQRLHHAYLFTGTRGVGKTTIARIIAKCLNCETGVSSTPCGQCSVCREIDEGRFVDLIEVDAASRTKVEDTRELLDNVQYAPSRGRFKVYLIDEVHMLSSHSFNALLKTLEEPPPHVKFLLATTDPQKLPVTILSRCLQFSLKNMPPERVVEHLTHVLSVENVPFEEDALWLLGRAADGSMRDAMSLTDQAIAFGEGKVLAEDVRSMLGTLDHGQVYGVLQALLEGDARALLEAVRHLAEQGPDWGGVLAEILNVLHRVAIAQALPEAVDNGQGDRDRVLALAQALPAEDVQFYYQVGLIGRRDLPLAPDPRSGFEMVLLRMLAFRPAGSENTPRTPLKIEGISPATTDPQAAPVAATKVAAAPVAPAAVAEPASIAAEPEVSPQPVVEAISEPAPIEPAAPAQAPVVEKPADQPASAAVPVDLPWEERPDPPVSEPLAESAPTEVASEPVAVVAPVEDVDDDEPPLSDEDYFEVETQAEAYLHTLDALEPAPAEVEPALAMAPATGLAAEWQSIYLKLGLSGLTGSIASNCTLVSVEDDCWVMHLDPAQSALFNATQQRRLNEALDQYHGRPLKLVIELQKPEQETPAQAAARYRAQRQQAAEQSIQSDPLVQQLMQQFAAVIREGTIEPLEQP</sequence>
<dbReference type="AlphaFoldDB" id="A0A078LRM6"/>
<dbReference type="InterPro" id="IPR038249">
    <property type="entry name" value="PolIII_tau_V_sf"/>
</dbReference>
<keyword evidence="2 11" id="KW-0808">Transferase</keyword>
<dbReference type="InterPro" id="IPR001270">
    <property type="entry name" value="ClpA/B"/>
</dbReference>
<dbReference type="Gene3D" id="3.40.50.300">
    <property type="entry name" value="P-loop containing nucleotide triphosphate hydrolases"/>
    <property type="match status" value="1"/>
</dbReference>
<evidence type="ECO:0000256" key="1">
    <source>
        <dbReference type="ARBA" id="ARBA00006360"/>
    </source>
</evidence>
<dbReference type="GO" id="GO:0009360">
    <property type="term" value="C:DNA polymerase III complex"/>
    <property type="evidence" value="ECO:0007669"/>
    <property type="project" value="InterPro"/>
</dbReference>
<keyword evidence="7" id="KW-0862">Zinc</keyword>
<organism evidence="14 15">
    <name type="scientific">Pseudomonas saudiphocaensis</name>
    <dbReference type="NCBI Taxonomy" id="1499686"/>
    <lineage>
        <taxon>Bacteria</taxon>
        <taxon>Pseudomonadati</taxon>
        <taxon>Pseudomonadota</taxon>
        <taxon>Gammaproteobacteria</taxon>
        <taxon>Pseudomonadales</taxon>
        <taxon>Pseudomonadaceae</taxon>
        <taxon>Pseudomonas</taxon>
    </lineage>
</organism>
<dbReference type="FunFam" id="1.20.272.10:FF:000003">
    <property type="entry name" value="DNA polymerase III subunit gamma/tau"/>
    <property type="match status" value="1"/>
</dbReference>
<keyword evidence="6 11" id="KW-0547">Nucleotide-binding</keyword>
<evidence type="ECO:0000256" key="8">
    <source>
        <dbReference type="ARBA" id="ARBA00022840"/>
    </source>
</evidence>
<dbReference type="Gene3D" id="1.10.8.60">
    <property type="match status" value="1"/>
</dbReference>
<dbReference type="Pfam" id="PF12169">
    <property type="entry name" value="DNA_pol3_gamma3"/>
    <property type="match status" value="1"/>
</dbReference>
<dbReference type="HOGENOM" id="CLU_006229_6_0_6"/>
<dbReference type="EMBL" id="CCSF01000001">
    <property type="protein sequence ID" value="CDZ93910.1"/>
    <property type="molecule type" value="Genomic_DNA"/>
</dbReference>
<evidence type="ECO:0000256" key="4">
    <source>
        <dbReference type="ARBA" id="ARBA00022705"/>
    </source>
</evidence>
<dbReference type="Pfam" id="PF12170">
    <property type="entry name" value="DNA_pol3_tau_5"/>
    <property type="match status" value="1"/>
</dbReference>
<evidence type="ECO:0000256" key="12">
    <source>
        <dbReference type="SAM" id="MobiDB-lite"/>
    </source>
</evidence>
<evidence type="ECO:0000256" key="9">
    <source>
        <dbReference type="ARBA" id="ARBA00022932"/>
    </source>
</evidence>
<dbReference type="InterPro" id="IPR012763">
    <property type="entry name" value="DNA_pol_III_sug/sutau_N"/>
</dbReference>
<dbReference type="NCBIfam" id="TIGR02397">
    <property type="entry name" value="dnaX_nterm"/>
    <property type="match status" value="1"/>
</dbReference>
<dbReference type="GO" id="GO:0003677">
    <property type="term" value="F:DNA binding"/>
    <property type="evidence" value="ECO:0007669"/>
    <property type="project" value="InterPro"/>
</dbReference>
<gene>
    <name evidence="11 14" type="primary">dnaX</name>
    <name evidence="14" type="ORF">BN1079_01215</name>
</gene>
<dbReference type="InterPro" id="IPR003593">
    <property type="entry name" value="AAA+_ATPase"/>
</dbReference>
<dbReference type="NCBIfam" id="NF004046">
    <property type="entry name" value="PRK05563.1"/>
    <property type="match status" value="1"/>
</dbReference>
<proteinExistence type="inferred from homology"/>
<dbReference type="InterPro" id="IPR021029">
    <property type="entry name" value="DNA_pol_III_tau_dom-5"/>
</dbReference>
<dbReference type="CDD" id="cd18137">
    <property type="entry name" value="HLD_clamp_pol_III_gamma_tau"/>
    <property type="match status" value="1"/>
</dbReference>
<protein>
    <recommendedName>
        <fullName evidence="11">DNA polymerase III subunit gamma/tau</fullName>
        <ecNumber evidence="11">2.7.7.7</ecNumber>
    </recommendedName>
</protein>
<keyword evidence="4 11" id="KW-0235">DNA replication</keyword>
<comment type="similarity">
    <text evidence="1 11">Belongs to the DnaX/STICHEL family.</text>
</comment>